<reference evidence="7 8" key="1">
    <citation type="submission" date="2023-11" db="EMBL/GenBank/DDBJ databases">
        <title>Analysis of the Genomes of Mucilaginibacter gossypii cycad 4 and M. sabulilitoris SNA2: microbes with the potential for plant growth promotion.</title>
        <authorList>
            <person name="Hirsch A.M."/>
            <person name="Humm E."/>
            <person name="Rubbi M."/>
            <person name="Del Vecchio G."/>
            <person name="Ha S.M."/>
            <person name="Pellegrini M."/>
            <person name="Gunsalus R.P."/>
        </authorList>
    </citation>
    <scope>NUCLEOTIDE SEQUENCE [LARGE SCALE GENOMIC DNA]</scope>
    <source>
        <strain evidence="7 8">SNA2</strain>
    </source>
</reference>
<evidence type="ECO:0000256" key="4">
    <source>
        <dbReference type="PROSITE-ProRule" id="PRU00433"/>
    </source>
</evidence>
<dbReference type="InterPro" id="IPR019251">
    <property type="entry name" value="DUF2231_TM"/>
</dbReference>
<sequence>MKSSHKSIAEGALFTLNIFIVVLLLAGDRLVVPQWVQPVGRMHPLILHFPIVILMLAMVMEFFRFRPEFINERLYQNFTNYLLVLGALLSSITVIMGLFLSREPGYEGGTLQWHKWFGVTVAFMGHGVYLIRNTSKYTANLAKAGAIITVFCLIVTGHLGGNLTHGEDFVLEPVMDKSKKAVPINQALIYADIIKPIFEVKCQSCHNADKMKGGLMLTDSAAILKGGKTGKLFKAGDPAMSLLLQRIHLPETAKKHMPPTGKPQLTDDEKMLLYLWVKNNTNFHKKVIDLPAADSLRVLAATLLAPSESVEETYNFSAADDQDVKKLNNNYRVVYSLANESPALAVNIYNKSTYNVKVLEELSSIKKQVVSLDLNKIPVKDADLKTIAKFENLRRLNLNFSDVTGKGLKELAGLKYLKSLSLAGVKLNPADVKQLTAITSLTELVVWDTGLKTADLEPLQKTNKNLKFLTGFKDDGKAIKLTSPQLKNTALVFKQQYQLQLANPVKGVDIRYTTDGSVPDSTHATLYKPGVNFTQSTEIRARAFKPGWIGSDTVEFKVYKCTYTPDSVAFIKRPDDRYKADGPKTIMDKEMGGEDNGNNKWLASQHDLGMLMWFRTPVTIHSLGLNTMRKTDAHIFLPALVEVWGGPDQQHLKLIGTIKTALPRKKDTPATINLECKLKSAQPISCIKLLATSLKSMPAWHPAKGKPAWVFTDEVFIN</sequence>
<dbReference type="Pfam" id="PF07635">
    <property type="entry name" value="PSCyt1"/>
    <property type="match status" value="1"/>
</dbReference>
<dbReference type="PANTHER" id="PTHR35889:SF3">
    <property type="entry name" value="F-BOX DOMAIN-CONTAINING PROTEIN"/>
    <property type="match status" value="1"/>
</dbReference>
<evidence type="ECO:0000313" key="7">
    <source>
        <dbReference type="EMBL" id="WPU97083.1"/>
    </source>
</evidence>
<evidence type="ECO:0000256" key="1">
    <source>
        <dbReference type="ARBA" id="ARBA00022617"/>
    </source>
</evidence>
<dbReference type="InterPro" id="IPR011429">
    <property type="entry name" value="Cyt_c_Planctomycete-type"/>
</dbReference>
<dbReference type="Pfam" id="PF09990">
    <property type="entry name" value="DUF2231"/>
    <property type="match status" value="1"/>
</dbReference>
<evidence type="ECO:0000259" key="6">
    <source>
        <dbReference type="PROSITE" id="PS51007"/>
    </source>
</evidence>
<organism evidence="7 8">
    <name type="scientific">Mucilaginibacter sabulilitoris</name>
    <dbReference type="NCBI Taxonomy" id="1173583"/>
    <lineage>
        <taxon>Bacteria</taxon>
        <taxon>Pseudomonadati</taxon>
        <taxon>Bacteroidota</taxon>
        <taxon>Sphingobacteriia</taxon>
        <taxon>Sphingobacteriales</taxon>
        <taxon>Sphingobacteriaceae</taxon>
        <taxon>Mucilaginibacter</taxon>
    </lineage>
</organism>
<dbReference type="InterPro" id="IPR026876">
    <property type="entry name" value="Fn3_assoc_repeat"/>
</dbReference>
<keyword evidence="5" id="KW-0812">Transmembrane</keyword>
<keyword evidence="8" id="KW-1185">Reference proteome</keyword>
<keyword evidence="5" id="KW-1133">Transmembrane helix</keyword>
<dbReference type="InterPro" id="IPR036909">
    <property type="entry name" value="Cyt_c-like_dom_sf"/>
</dbReference>
<feature type="transmembrane region" description="Helical" evidence="5">
    <location>
        <begin position="46"/>
        <end position="66"/>
    </location>
</feature>
<dbReference type="RefSeq" id="WP_321566169.1">
    <property type="nucleotide sequence ID" value="NZ_CP139558.1"/>
</dbReference>
<dbReference type="EMBL" id="CP139558">
    <property type="protein sequence ID" value="WPU97083.1"/>
    <property type="molecule type" value="Genomic_DNA"/>
</dbReference>
<dbReference type="Gene3D" id="3.80.10.10">
    <property type="entry name" value="Ribonuclease Inhibitor"/>
    <property type="match status" value="1"/>
</dbReference>
<feature type="domain" description="Cytochrome c" evidence="6">
    <location>
        <begin position="189"/>
        <end position="281"/>
    </location>
</feature>
<evidence type="ECO:0000256" key="2">
    <source>
        <dbReference type="ARBA" id="ARBA00022723"/>
    </source>
</evidence>
<feature type="transmembrane region" description="Helical" evidence="5">
    <location>
        <begin position="7"/>
        <end position="26"/>
    </location>
</feature>
<feature type="transmembrane region" description="Helical" evidence="5">
    <location>
        <begin position="113"/>
        <end position="132"/>
    </location>
</feature>
<feature type="transmembrane region" description="Helical" evidence="5">
    <location>
        <begin position="144"/>
        <end position="161"/>
    </location>
</feature>
<dbReference type="Proteomes" id="UP001324380">
    <property type="component" value="Chromosome"/>
</dbReference>
<dbReference type="InterPro" id="IPR032675">
    <property type="entry name" value="LRR_dom_sf"/>
</dbReference>
<dbReference type="PANTHER" id="PTHR35889">
    <property type="entry name" value="CYCLOINULO-OLIGOSACCHARIDE FRUCTANOTRANSFERASE-RELATED"/>
    <property type="match status" value="1"/>
</dbReference>
<dbReference type="PROSITE" id="PS51007">
    <property type="entry name" value="CYTC"/>
    <property type="match status" value="1"/>
</dbReference>
<gene>
    <name evidence="7" type="ORF">SNE25_16290</name>
</gene>
<dbReference type="InterPro" id="IPR009056">
    <property type="entry name" value="Cyt_c-like_dom"/>
</dbReference>
<protein>
    <submittedName>
        <fullName evidence="7">DUF2231 domain-containing protein</fullName>
    </submittedName>
</protein>
<dbReference type="SUPFAM" id="SSF46626">
    <property type="entry name" value="Cytochrome c"/>
    <property type="match status" value="1"/>
</dbReference>
<evidence type="ECO:0000313" key="8">
    <source>
        <dbReference type="Proteomes" id="UP001324380"/>
    </source>
</evidence>
<proteinExistence type="predicted"/>
<feature type="transmembrane region" description="Helical" evidence="5">
    <location>
        <begin position="78"/>
        <end position="101"/>
    </location>
</feature>
<name>A0ABZ0TYE8_9SPHI</name>
<dbReference type="Pfam" id="PF13287">
    <property type="entry name" value="Fn3_assoc"/>
    <property type="match status" value="1"/>
</dbReference>
<keyword evidence="5" id="KW-0472">Membrane</keyword>
<accession>A0ABZ0TYE8</accession>
<dbReference type="SUPFAM" id="SSF52047">
    <property type="entry name" value="RNI-like"/>
    <property type="match status" value="1"/>
</dbReference>
<keyword evidence="3 4" id="KW-0408">Iron</keyword>
<evidence type="ECO:0000256" key="3">
    <source>
        <dbReference type="ARBA" id="ARBA00023004"/>
    </source>
</evidence>
<keyword evidence="2 4" id="KW-0479">Metal-binding</keyword>
<evidence type="ECO:0000256" key="5">
    <source>
        <dbReference type="SAM" id="Phobius"/>
    </source>
</evidence>
<keyword evidence="1 4" id="KW-0349">Heme</keyword>